<comment type="caution">
    <text evidence="1">The sequence shown here is derived from an EMBL/GenBank/DDBJ whole genome shotgun (WGS) entry which is preliminary data.</text>
</comment>
<dbReference type="EMBL" id="LGRB01000010">
    <property type="protein sequence ID" value="OCT50016.1"/>
    <property type="molecule type" value="Genomic_DNA"/>
</dbReference>
<gene>
    <name evidence="1" type="ORF">CLCR_07784</name>
</gene>
<dbReference type="Proteomes" id="UP000094526">
    <property type="component" value="Unassembled WGS sequence"/>
</dbReference>
<dbReference type="VEuPathDB" id="FungiDB:G647_08924"/>
<sequence length="83" mass="9005">MIDSRGGLDTLALDGMVKSSFLQSLFGRFESWWTLLYNDTSVFDPYKPAYNPTYLSLSASPSANELSRLSQLPPGVPPACTGG</sequence>
<keyword evidence="2" id="KW-1185">Reference proteome</keyword>
<dbReference type="OrthoDB" id="4159781at2759"/>
<evidence type="ECO:0000313" key="1">
    <source>
        <dbReference type="EMBL" id="OCT50016.1"/>
    </source>
</evidence>
<reference evidence="2" key="1">
    <citation type="submission" date="2015-07" db="EMBL/GenBank/DDBJ databases">
        <authorList>
            <person name="Teixeira M.M."/>
            <person name="Souza R.C."/>
            <person name="Almeida L.G."/>
            <person name="Vicente V.A."/>
            <person name="de Hoog S."/>
            <person name="Bocca A.L."/>
            <person name="de Almeida S.R."/>
            <person name="Vasconcelos A.T."/>
            <person name="Felipe M.S."/>
        </authorList>
    </citation>
    <scope>NUCLEOTIDE SEQUENCE [LARGE SCALE GENOMIC DNA]</scope>
    <source>
        <strain evidence="2">KSF</strain>
    </source>
</reference>
<protein>
    <submittedName>
        <fullName evidence="1">Uncharacterized protein</fullName>
    </submittedName>
</protein>
<dbReference type="VEuPathDB" id="FungiDB:CLCR_07784"/>
<organism evidence="1 2">
    <name type="scientific">Cladophialophora carrionii</name>
    <dbReference type="NCBI Taxonomy" id="86049"/>
    <lineage>
        <taxon>Eukaryota</taxon>
        <taxon>Fungi</taxon>
        <taxon>Dikarya</taxon>
        <taxon>Ascomycota</taxon>
        <taxon>Pezizomycotina</taxon>
        <taxon>Eurotiomycetes</taxon>
        <taxon>Chaetothyriomycetidae</taxon>
        <taxon>Chaetothyriales</taxon>
        <taxon>Herpotrichiellaceae</taxon>
        <taxon>Cladophialophora</taxon>
    </lineage>
</organism>
<name>A0A1C1CND0_9EURO</name>
<accession>A0A1C1CND0</accession>
<evidence type="ECO:0000313" key="2">
    <source>
        <dbReference type="Proteomes" id="UP000094526"/>
    </source>
</evidence>
<proteinExistence type="predicted"/>
<dbReference type="AlphaFoldDB" id="A0A1C1CND0"/>